<dbReference type="OrthoDB" id="9806929at2"/>
<dbReference type="Pfam" id="PF01618">
    <property type="entry name" value="MotA_ExbB"/>
    <property type="match status" value="1"/>
</dbReference>
<evidence type="ECO:0000256" key="6">
    <source>
        <dbReference type="ARBA" id="ARBA00022692"/>
    </source>
</evidence>
<feature type="domain" description="MotA/TolQ/ExbB proton channel" evidence="13">
    <location>
        <begin position="101"/>
        <end position="219"/>
    </location>
</feature>
<evidence type="ECO:0000313" key="16">
    <source>
        <dbReference type="Proteomes" id="UP000003571"/>
    </source>
</evidence>
<evidence type="ECO:0000256" key="4">
    <source>
        <dbReference type="ARBA" id="ARBA00022475"/>
    </source>
</evidence>
<evidence type="ECO:0000256" key="7">
    <source>
        <dbReference type="ARBA" id="ARBA00022779"/>
    </source>
</evidence>
<evidence type="ECO:0000259" key="14">
    <source>
        <dbReference type="Pfam" id="PF20560"/>
    </source>
</evidence>
<keyword evidence="8" id="KW-0375">Hydrogen ion transport</keyword>
<dbReference type="PANTHER" id="PTHR30433">
    <property type="entry name" value="CHEMOTAXIS PROTEIN MOTA"/>
    <property type="match status" value="1"/>
</dbReference>
<dbReference type="GO" id="GO:1902600">
    <property type="term" value="P:proton transmembrane transport"/>
    <property type="evidence" value="ECO:0007669"/>
    <property type="project" value="UniProtKB-KW"/>
</dbReference>
<dbReference type="GO" id="GO:0005886">
    <property type="term" value="C:plasma membrane"/>
    <property type="evidence" value="ECO:0007669"/>
    <property type="project" value="UniProtKB-SubCell"/>
</dbReference>
<evidence type="ECO:0000256" key="9">
    <source>
        <dbReference type="ARBA" id="ARBA00022989"/>
    </source>
</evidence>
<reference evidence="15 16" key="1">
    <citation type="submission" date="2011-09" db="EMBL/GenBank/DDBJ databases">
        <title>The draft genome of Treponema saccharophilum DSM 2985.</title>
        <authorList>
            <consortium name="US DOE Joint Genome Institute (JGI-PGF)"/>
            <person name="Lucas S."/>
            <person name="Copeland A."/>
            <person name="Lapidus A."/>
            <person name="Glavina del Rio T."/>
            <person name="Dalin E."/>
            <person name="Tice H."/>
            <person name="Bruce D."/>
            <person name="Goodwin L."/>
            <person name="Pitluck S."/>
            <person name="Peters L."/>
            <person name="Kyrpides N."/>
            <person name="Mavromatis K."/>
            <person name="Ivanova N."/>
            <person name="Markowitz V."/>
            <person name="Cheng J.-F."/>
            <person name="Hugenholtz P."/>
            <person name="Woyke T."/>
            <person name="Wu D."/>
            <person name="Gronow S."/>
            <person name="Wellnitz S."/>
            <person name="Brambilla E."/>
            <person name="Klenk H.-P."/>
            <person name="Eisen J.A."/>
        </authorList>
    </citation>
    <scope>NUCLEOTIDE SEQUENCE [LARGE SCALE GENOMIC DNA]</scope>
    <source>
        <strain evidence="15 16">DSM 2985</strain>
    </source>
</reference>
<dbReference type="PANTHER" id="PTHR30433:SF2">
    <property type="entry name" value="MOTILITY PROTEIN A"/>
    <property type="match status" value="1"/>
</dbReference>
<evidence type="ECO:0000256" key="11">
    <source>
        <dbReference type="ARBA" id="ARBA00023136"/>
    </source>
</evidence>
<keyword evidence="16" id="KW-1185">Reference proteome</keyword>
<dbReference type="RefSeq" id="WP_002706398.1">
    <property type="nucleotide sequence ID" value="NZ_AGRW01000054.1"/>
</dbReference>
<keyword evidence="11 12" id="KW-0472">Membrane</keyword>
<dbReference type="GO" id="GO:0071978">
    <property type="term" value="P:bacterial-type flagellum-dependent swarming motility"/>
    <property type="evidence" value="ECO:0007669"/>
    <property type="project" value="InterPro"/>
</dbReference>
<feature type="domain" description="Motility protein A N-terminal" evidence="14">
    <location>
        <begin position="6"/>
        <end position="92"/>
    </location>
</feature>
<feature type="transmembrane region" description="Helical" evidence="12">
    <location>
        <begin position="181"/>
        <end position="200"/>
    </location>
</feature>
<feature type="transmembrane region" description="Helical" evidence="12">
    <location>
        <begin position="149"/>
        <end position="169"/>
    </location>
</feature>
<keyword evidence="5" id="KW-0145">Chemotaxis</keyword>
<dbReference type="STRING" id="907348.TresaDRAFT_0193"/>
<accession>H7EP87</accession>
<organism evidence="15 16">
    <name type="scientific">Treponema saccharophilum DSM 2985</name>
    <dbReference type="NCBI Taxonomy" id="907348"/>
    <lineage>
        <taxon>Bacteria</taxon>
        <taxon>Pseudomonadati</taxon>
        <taxon>Spirochaetota</taxon>
        <taxon>Spirochaetia</taxon>
        <taxon>Spirochaetales</taxon>
        <taxon>Treponemataceae</taxon>
        <taxon>Treponema</taxon>
    </lineage>
</organism>
<evidence type="ECO:0000313" key="15">
    <source>
        <dbReference type="EMBL" id="EIC00720.1"/>
    </source>
</evidence>
<dbReference type="InterPro" id="IPR047055">
    <property type="entry name" value="MotA-like"/>
</dbReference>
<evidence type="ECO:0000256" key="10">
    <source>
        <dbReference type="ARBA" id="ARBA00023065"/>
    </source>
</evidence>
<keyword evidence="9 12" id="KW-1133">Transmembrane helix</keyword>
<evidence type="ECO:0000259" key="13">
    <source>
        <dbReference type="Pfam" id="PF01618"/>
    </source>
</evidence>
<dbReference type="GO" id="GO:0006935">
    <property type="term" value="P:chemotaxis"/>
    <property type="evidence" value="ECO:0007669"/>
    <property type="project" value="UniProtKB-KW"/>
</dbReference>
<evidence type="ECO:0000256" key="1">
    <source>
        <dbReference type="ARBA" id="ARBA00004651"/>
    </source>
</evidence>
<evidence type="ECO:0000256" key="5">
    <source>
        <dbReference type="ARBA" id="ARBA00022500"/>
    </source>
</evidence>
<dbReference type="InterPro" id="IPR002898">
    <property type="entry name" value="MotA_ExbB_proton_chnl"/>
</dbReference>
<dbReference type="Pfam" id="PF20560">
    <property type="entry name" value="MotA_N"/>
    <property type="match status" value="1"/>
</dbReference>
<dbReference type="Proteomes" id="UP000003571">
    <property type="component" value="Unassembled WGS sequence"/>
</dbReference>
<sequence>MDIASLIGIIGGATVIVLGVATSGGSLGGIIDIPSVFVTIGGSYATLFIVAPLKQALGLFKCMGRAFKTFDNKEEDKIRTLYQLSESARREGLLALDEKLNDLDDNFMKDGLKMVVDGTDGNVVRTIMESEMSASEGRHLSMVNVVNQWAGFGPGFGMMGTVIGLIGMLNNLEDKSSLGPNMAVALITTLYGSMLANWLVGPFAQKLMSQNAAEMAAKEMVIEGVLSIQSGDNPRILAQKLLSYLDPKRKAALSSELLKD</sequence>
<keyword evidence="10" id="KW-0406">Ion transport</keyword>
<feature type="transmembrane region" description="Helical" evidence="12">
    <location>
        <begin position="7"/>
        <end position="27"/>
    </location>
</feature>
<dbReference type="InterPro" id="IPR000540">
    <property type="entry name" value="Flag_MotA_CS"/>
</dbReference>
<dbReference type="eggNOG" id="COG1291">
    <property type="taxonomic scope" value="Bacteria"/>
</dbReference>
<comment type="caution">
    <text evidence="15">The sequence shown here is derived from an EMBL/GenBank/DDBJ whole genome shotgun (WGS) entry which is preliminary data.</text>
</comment>
<dbReference type="PATRIC" id="fig|907348.3.peg.2780"/>
<evidence type="ECO:0000256" key="12">
    <source>
        <dbReference type="SAM" id="Phobius"/>
    </source>
</evidence>
<dbReference type="AlphaFoldDB" id="H7EP87"/>
<keyword evidence="7" id="KW-0283">Flagellar rotation</keyword>
<keyword evidence="4" id="KW-1003">Cell membrane</keyword>
<comment type="subcellular location">
    <subcellularLocation>
        <location evidence="1">Cell membrane</location>
        <topology evidence="1">Multi-pass membrane protein</topology>
    </subcellularLocation>
</comment>
<comment type="similarity">
    <text evidence="2">Belongs to the MotA family.</text>
</comment>
<feature type="transmembrane region" description="Helical" evidence="12">
    <location>
        <begin position="33"/>
        <end position="53"/>
    </location>
</feature>
<proteinExistence type="inferred from homology"/>
<evidence type="ECO:0000256" key="3">
    <source>
        <dbReference type="ARBA" id="ARBA00022448"/>
    </source>
</evidence>
<dbReference type="EMBL" id="AGRW01000054">
    <property type="protein sequence ID" value="EIC00720.1"/>
    <property type="molecule type" value="Genomic_DNA"/>
</dbReference>
<keyword evidence="6 12" id="KW-0812">Transmembrane</keyword>
<protein>
    <submittedName>
        <fullName evidence="15">MotA/TolQ/ExbB proton channel</fullName>
    </submittedName>
</protein>
<keyword evidence="3" id="KW-0813">Transport</keyword>
<dbReference type="InterPro" id="IPR046786">
    <property type="entry name" value="MotA_N"/>
</dbReference>
<dbReference type="PROSITE" id="PS01307">
    <property type="entry name" value="MOTA"/>
    <property type="match status" value="1"/>
</dbReference>
<evidence type="ECO:0000256" key="2">
    <source>
        <dbReference type="ARBA" id="ARBA00008038"/>
    </source>
</evidence>
<gene>
    <name evidence="15" type="ORF">TresaDRAFT_0193</name>
</gene>
<name>H7EP87_9SPIR</name>
<evidence type="ECO:0000256" key="8">
    <source>
        <dbReference type="ARBA" id="ARBA00022781"/>
    </source>
</evidence>